<protein>
    <submittedName>
        <fullName evidence="2">Uncharacterized protein</fullName>
    </submittedName>
</protein>
<feature type="compositionally biased region" description="Basic residues" evidence="1">
    <location>
        <begin position="1"/>
        <end position="15"/>
    </location>
</feature>
<gene>
    <name evidence="2" type="ORF">PVAP13_1KG193377</name>
</gene>
<organism evidence="2 3">
    <name type="scientific">Panicum virgatum</name>
    <name type="common">Blackwell switchgrass</name>
    <dbReference type="NCBI Taxonomy" id="38727"/>
    <lineage>
        <taxon>Eukaryota</taxon>
        <taxon>Viridiplantae</taxon>
        <taxon>Streptophyta</taxon>
        <taxon>Embryophyta</taxon>
        <taxon>Tracheophyta</taxon>
        <taxon>Spermatophyta</taxon>
        <taxon>Magnoliopsida</taxon>
        <taxon>Liliopsida</taxon>
        <taxon>Poales</taxon>
        <taxon>Poaceae</taxon>
        <taxon>PACMAD clade</taxon>
        <taxon>Panicoideae</taxon>
        <taxon>Panicodae</taxon>
        <taxon>Paniceae</taxon>
        <taxon>Panicinae</taxon>
        <taxon>Panicum</taxon>
        <taxon>Panicum sect. Hiantes</taxon>
    </lineage>
</organism>
<feature type="region of interest" description="Disordered" evidence="1">
    <location>
        <begin position="1"/>
        <end position="24"/>
    </location>
</feature>
<dbReference type="AlphaFoldDB" id="A0A8T0XIG7"/>
<keyword evidence="3" id="KW-1185">Reference proteome</keyword>
<name>A0A8T0XIG7_PANVG</name>
<proteinExistence type="predicted"/>
<dbReference type="EMBL" id="CM029037">
    <property type="protein sequence ID" value="KAG2657114.1"/>
    <property type="molecule type" value="Genomic_DNA"/>
</dbReference>
<evidence type="ECO:0000313" key="3">
    <source>
        <dbReference type="Proteomes" id="UP000823388"/>
    </source>
</evidence>
<evidence type="ECO:0000256" key="1">
    <source>
        <dbReference type="SAM" id="MobiDB-lite"/>
    </source>
</evidence>
<comment type="caution">
    <text evidence="2">The sequence shown here is derived from an EMBL/GenBank/DDBJ whole genome shotgun (WGS) entry which is preliminary data.</text>
</comment>
<sequence length="104" mass="11450">MMRRGRRGRRPRRARERGGGAASCRVSRDGVATWRQLRRARACSLTRRRAARSKCRRGHVKACTPGGRKRDGAVLPPHAGCTSMAAPSWEVEIGTTTGSHRVTS</sequence>
<evidence type="ECO:0000313" key="2">
    <source>
        <dbReference type="EMBL" id="KAG2657114.1"/>
    </source>
</evidence>
<accession>A0A8T0XIG7</accession>
<dbReference type="Proteomes" id="UP000823388">
    <property type="component" value="Chromosome 1K"/>
</dbReference>
<reference evidence="2" key="1">
    <citation type="submission" date="2020-05" db="EMBL/GenBank/DDBJ databases">
        <title>WGS assembly of Panicum virgatum.</title>
        <authorList>
            <person name="Lovell J.T."/>
            <person name="Jenkins J."/>
            <person name="Shu S."/>
            <person name="Juenger T.E."/>
            <person name="Schmutz J."/>
        </authorList>
    </citation>
    <scope>NUCLEOTIDE SEQUENCE</scope>
    <source>
        <strain evidence="2">AP13</strain>
    </source>
</reference>